<evidence type="ECO:0000313" key="1">
    <source>
        <dbReference type="EMBL" id="KAL3513387.1"/>
    </source>
</evidence>
<dbReference type="AlphaFoldDB" id="A0ABD2Z1K3"/>
<comment type="caution">
    <text evidence="1">The sequence shown here is derived from an EMBL/GenBank/DDBJ whole genome shotgun (WGS) entry which is preliminary data.</text>
</comment>
<evidence type="ECO:0000313" key="2">
    <source>
        <dbReference type="Proteomes" id="UP001630127"/>
    </source>
</evidence>
<gene>
    <name evidence="1" type="ORF">ACH5RR_026104</name>
</gene>
<dbReference type="PANTHER" id="PTHR31286:SF180">
    <property type="entry name" value="OS10G0362600 PROTEIN"/>
    <property type="match status" value="1"/>
</dbReference>
<protein>
    <recommendedName>
        <fullName evidence="3">DUF4283 domain-containing protein</fullName>
    </recommendedName>
</protein>
<organism evidence="1 2">
    <name type="scientific">Cinchona calisaya</name>
    <dbReference type="NCBI Taxonomy" id="153742"/>
    <lineage>
        <taxon>Eukaryota</taxon>
        <taxon>Viridiplantae</taxon>
        <taxon>Streptophyta</taxon>
        <taxon>Embryophyta</taxon>
        <taxon>Tracheophyta</taxon>
        <taxon>Spermatophyta</taxon>
        <taxon>Magnoliopsida</taxon>
        <taxon>eudicotyledons</taxon>
        <taxon>Gunneridae</taxon>
        <taxon>Pentapetalae</taxon>
        <taxon>asterids</taxon>
        <taxon>lamiids</taxon>
        <taxon>Gentianales</taxon>
        <taxon>Rubiaceae</taxon>
        <taxon>Cinchonoideae</taxon>
        <taxon>Cinchoneae</taxon>
        <taxon>Cinchona</taxon>
    </lineage>
</organism>
<sequence>MSFAYVLTSSSMLPVKKHTLYRGKLTLLYIDEEIAILSKPLKHALIGFIHHCHILITLKKRKTTNIVDFRVDQESLVAPVWVFLKHIPFYLCEKQLVFSIASMIGTPLKMDASTTTLSCSSVERFCVEVDVSKPLLQRVSIGNEGSSFGRWQYIHYEDLP</sequence>
<reference evidence="1 2" key="1">
    <citation type="submission" date="2024-11" db="EMBL/GenBank/DDBJ databases">
        <title>A near-complete genome assembly of Cinchona calisaya.</title>
        <authorList>
            <person name="Lian D.C."/>
            <person name="Zhao X.W."/>
            <person name="Wei L."/>
        </authorList>
    </citation>
    <scope>NUCLEOTIDE SEQUENCE [LARGE SCALE GENOMIC DNA]</scope>
    <source>
        <tissue evidence="1">Nenye</tissue>
    </source>
</reference>
<evidence type="ECO:0008006" key="3">
    <source>
        <dbReference type="Google" id="ProtNLM"/>
    </source>
</evidence>
<keyword evidence="2" id="KW-1185">Reference proteome</keyword>
<dbReference type="EMBL" id="JBJUIK010000011">
    <property type="protein sequence ID" value="KAL3513387.1"/>
    <property type="molecule type" value="Genomic_DNA"/>
</dbReference>
<name>A0ABD2Z1K3_9GENT</name>
<proteinExistence type="predicted"/>
<dbReference type="Proteomes" id="UP001630127">
    <property type="component" value="Unassembled WGS sequence"/>
</dbReference>
<dbReference type="InterPro" id="IPR040256">
    <property type="entry name" value="At4g02000-like"/>
</dbReference>
<accession>A0ABD2Z1K3</accession>
<dbReference type="PANTHER" id="PTHR31286">
    <property type="entry name" value="GLYCINE-RICH CELL WALL STRUCTURAL PROTEIN 1.8-LIKE"/>
    <property type="match status" value="1"/>
</dbReference>